<accession>A0A953I660</accession>
<feature type="non-terminal residue" evidence="1">
    <location>
        <position position="1"/>
    </location>
</feature>
<reference evidence="1" key="1">
    <citation type="submission" date="2017-11" db="EMBL/GenBank/DDBJ databases">
        <title>Three new genomes from thermophilic consortium.</title>
        <authorList>
            <person name="Quaggio R."/>
            <person name="Amgarten D."/>
            <person name="Setubal J.C."/>
        </authorList>
    </citation>
    <scope>NUCLEOTIDE SEQUENCE</scope>
    <source>
        <strain evidence="1">ZCTH01-B2</strain>
    </source>
</reference>
<dbReference type="EMBL" id="PIUK01000459">
    <property type="protein sequence ID" value="MBY6278340.1"/>
    <property type="molecule type" value="Genomic_DNA"/>
</dbReference>
<sequence>DYMEIQLASVPAPQGEPSYWVLAEVYQANKSSPIYRQVIDLSQEIPVIRVPRSHLSPGTARYQVTIHNGYARSAKSATLDPVTEVLVAGYGSKFQLRGASYDAATGRLLLTTSGLASTGTFDPARLTLVGPRRISLADAEVVSITSSRVILDLGELADELTPDQWHGRVELEAESGWFVDKSGSGVADRVTGIAVTPMATISSAMLDVVGKRLYIDGVGLKQGTVSWTQVKINSGDKSVALRSADRVHTHTDTQAILNLSDATLKALLELSGPEVYLTAEEGWIRTGSGSSLARGAALTGTERPVRLRILATAAVYDPATGELTLRGAGFKGMTLHPDRLLLQSGPGAMPPEIGATPPVTAGEDQDDHIVIRLHPDDADLLRPYAGNNVYINTEPGWLTDANGWEAAPLPAWSLLVHIPASPAP</sequence>
<name>A0A953I660_SYMTR</name>
<proteinExistence type="predicted"/>
<dbReference type="AlphaFoldDB" id="A0A953I660"/>
<evidence type="ECO:0000313" key="2">
    <source>
        <dbReference type="Proteomes" id="UP000732377"/>
    </source>
</evidence>
<organism evidence="1 2">
    <name type="scientific">Symbiobacterium thermophilum</name>
    <dbReference type="NCBI Taxonomy" id="2734"/>
    <lineage>
        <taxon>Bacteria</taxon>
        <taxon>Bacillati</taxon>
        <taxon>Bacillota</taxon>
        <taxon>Clostridia</taxon>
        <taxon>Eubacteriales</taxon>
        <taxon>Symbiobacteriaceae</taxon>
        <taxon>Symbiobacterium</taxon>
    </lineage>
</organism>
<comment type="caution">
    <text evidence="1">The sequence shown here is derived from an EMBL/GenBank/DDBJ whole genome shotgun (WGS) entry which is preliminary data.</text>
</comment>
<gene>
    <name evidence="1" type="ORF">CWE10_19750</name>
</gene>
<evidence type="ECO:0000313" key="1">
    <source>
        <dbReference type="EMBL" id="MBY6278340.1"/>
    </source>
</evidence>
<protein>
    <submittedName>
        <fullName evidence="1">Uncharacterized protein</fullName>
    </submittedName>
</protein>
<dbReference type="RefSeq" id="WP_273381793.1">
    <property type="nucleotide sequence ID" value="NZ_PIUK01000459.1"/>
</dbReference>
<dbReference type="Proteomes" id="UP000732377">
    <property type="component" value="Unassembled WGS sequence"/>
</dbReference>